<keyword evidence="8" id="KW-1185">Reference proteome</keyword>
<feature type="active site" description="Charge relay system" evidence="5">
    <location>
        <position position="494"/>
    </location>
</feature>
<dbReference type="PRINTS" id="PR00723">
    <property type="entry name" value="SUBTILISIN"/>
</dbReference>
<protein>
    <submittedName>
        <fullName evidence="7">Protease</fullName>
    </submittedName>
</protein>
<dbReference type="InterPro" id="IPR023828">
    <property type="entry name" value="Peptidase_S8_Ser-AS"/>
</dbReference>
<dbReference type="InterPro" id="IPR022398">
    <property type="entry name" value="Peptidase_S8_His-AS"/>
</dbReference>
<sequence length="678" mass="73234">MMKKILLLAGIVSLAACTNDPEETFSQGGGSSAGVKVIYDAEGAVEGQLIVKFRPSAADSLAAALASASATRAGFATADELLAAVGVDGIRPLFGSDPRFEERHRAFGLHQWYVVTFDESLPLREMVGELSHDGRIEVLEYARCPRLKNRFPARPLRSAAAAATRASMPMNDPLLPAQWHYDNTGYQVLVTQAGADVNLFDAWKKNQGSSDIVVAVIDQAVQYTHPDLQANIWVNPNPEDDDLHGYNFVNNTAELDWSYADREEYQGQIYYSNADHGTHVAGTIAAVNDNDRGVCGIAGGRNGAGGVKIMSCQIFGDPDKRSYPTEDAFRYAADNGALICQCSYGYSYSTGSRDEMEAMRQWFMNSSEKAAIDYFIANAGKNDPDSPIEGGVVIFAAGNDGDLFGDVSEYPASYEAVVSVAAMGSDFLPAYYTCYNDEVDITAPGGDLYNSSLGTDNGGVLSTILSDPSVTYYDDERRQGLTDSNVYGYMQGTSMACPHVSGVAALGLSYLSQLGYRMTADAYKKLLLESVHPIDPYLTGTKRYDGPTLLLDEYKGKMGAGYLDANLLLENIKVAFGEKTPPRVTARIANRLLKTDTPTSSVALADYFTDDAVSQYDAVANDESVVRVNVSDGVLRMLPKKVGQARVTVSARGFEGTVVSQSFYVTVRSQSNSADGWL</sequence>
<evidence type="ECO:0000256" key="1">
    <source>
        <dbReference type="ARBA" id="ARBA00011073"/>
    </source>
</evidence>
<dbReference type="GO" id="GO:0006508">
    <property type="term" value="P:proteolysis"/>
    <property type="evidence" value="ECO:0007669"/>
    <property type="project" value="UniProtKB-KW"/>
</dbReference>
<keyword evidence="3 5" id="KW-0378">Hydrolase</keyword>
<evidence type="ECO:0000259" key="6">
    <source>
        <dbReference type="Pfam" id="PF00082"/>
    </source>
</evidence>
<feature type="active site" description="Charge relay system" evidence="5">
    <location>
        <position position="218"/>
    </location>
</feature>
<dbReference type="Gene3D" id="3.40.50.200">
    <property type="entry name" value="Peptidase S8/S53 domain"/>
    <property type="match status" value="1"/>
</dbReference>
<keyword evidence="2 5" id="KW-0645">Protease</keyword>
<dbReference type="InterPro" id="IPR050131">
    <property type="entry name" value="Peptidase_S8_subtilisin-like"/>
</dbReference>
<feature type="domain" description="Peptidase S8/S53" evidence="6">
    <location>
        <begin position="210"/>
        <end position="531"/>
    </location>
</feature>
<proteinExistence type="inferred from homology"/>
<dbReference type="GO" id="GO:0004252">
    <property type="term" value="F:serine-type endopeptidase activity"/>
    <property type="evidence" value="ECO:0007669"/>
    <property type="project" value="UniProtKB-UniRule"/>
</dbReference>
<evidence type="ECO:0000313" key="7">
    <source>
        <dbReference type="EMBL" id="BBL03548.1"/>
    </source>
</evidence>
<evidence type="ECO:0000256" key="2">
    <source>
        <dbReference type="ARBA" id="ARBA00022670"/>
    </source>
</evidence>
<dbReference type="AlphaFoldDB" id="A0A4Y1WU04"/>
<dbReference type="PANTHER" id="PTHR43806:SF11">
    <property type="entry name" value="CEREVISIN-RELATED"/>
    <property type="match status" value="1"/>
</dbReference>
<dbReference type="Pfam" id="PF00082">
    <property type="entry name" value="Peptidase_S8"/>
    <property type="match status" value="1"/>
</dbReference>
<dbReference type="KEGG" id="acou:A5CBH24_08610"/>
<evidence type="ECO:0000256" key="5">
    <source>
        <dbReference type="PROSITE-ProRule" id="PRU01240"/>
    </source>
</evidence>
<dbReference type="PROSITE" id="PS00137">
    <property type="entry name" value="SUBTILASE_HIS"/>
    <property type="match status" value="1"/>
</dbReference>
<name>A0A4Y1WU04_9BACT</name>
<dbReference type="RefSeq" id="WP_162502269.1">
    <property type="nucleotide sequence ID" value="NZ_AP019735.1"/>
</dbReference>
<dbReference type="GeneID" id="78341579"/>
<dbReference type="InterPro" id="IPR000209">
    <property type="entry name" value="Peptidase_S8/S53_dom"/>
</dbReference>
<accession>A0A4Y1WU04</accession>
<dbReference type="SUPFAM" id="SSF52743">
    <property type="entry name" value="Subtilisin-like"/>
    <property type="match status" value="1"/>
</dbReference>
<keyword evidence="4 5" id="KW-0720">Serine protease</keyword>
<dbReference type="InterPro" id="IPR015500">
    <property type="entry name" value="Peptidase_S8_subtilisin-rel"/>
</dbReference>
<dbReference type="EMBL" id="AP019735">
    <property type="protein sequence ID" value="BBL03548.1"/>
    <property type="molecule type" value="Genomic_DNA"/>
</dbReference>
<reference evidence="8" key="1">
    <citation type="submission" date="2019-06" db="EMBL/GenBank/DDBJ databases">
        <title>Alistipes onderdonkii subsp. vulgaris subsp. nov., Alistipes dispar sp. nov. and Alistipes communis sp. nov., isolated from human faeces, and creation of Alistipes onderdonkii subsp. onderdonkii subsp. nov.</title>
        <authorList>
            <person name="Sakamoto M."/>
            <person name="Ikeyama N."/>
            <person name="Ogata Y."/>
            <person name="Suda W."/>
            <person name="Iino T."/>
            <person name="Hattori M."/>
            <person name="Ohkuma M."/>
        </authorList>
    </citation>
    <scope>NUCLEOTIDE SEQUENCE [LARGE SCALE GENOMIC DNA]</scope>
    <source>
        <strain evidence="8">5CBH24</strain>
    </source>
</reference>
<evidence type="ECO:0000313" key="8">
    <source>
        <dbReference type="Proteomes" id="UP000318946"/>
    </source>
</evidence>
<dbReference type="PROSITE" id="PS00138">
    <property type="entry name" value="SUBTILASE_SER"/>
    <property type="match status" value="1"/>
</dbReference>
<dbReference type="Proteomes" id="UP000318946">
    <property type="component" value="Chromosome"/>
</dbReference>
<evidence type="ECO:0000256" key="3">
    <source>
        <dbReference type="ARBA" id="ARBA00022801"/>
    </source>
</evidence>
<feature type="active site" description="Charge relay system" evidence="5">
    <location>
        <position position="276"/>
    </location>
</feature>
<dbReference type="PANTHER" id="PTHR43806">
    <property type="entry name" value="PEPTIDASE S8"/>
    <property type="match status" value="1"/>
</dbReference>
<organism evidence="7 8">
    <name type="scientific">Alistipes communis</name>
    <dbReference type="NCBI Taxonomy" id="2585118"/>
    <lineage>
        <taxon>Bacteria</taxon>
        <taxon>Pseudomonadati</taxon>
        <taxon>Bacteroidota</taxon>
        <taxon>Bacteroidia</taxon>
        <taxon>Bacteroidales</taxon>
        <taxon>Rikenellaceae</taxon>
        <taxon>Alistipes</taxon>
    </lineage>
</organism>
<dbReference type="PROSITE" id="PS51892">
    <property type="entry name" value="SUBTILASE"/>
    <property type="match status" value="1"/>
</dbReference>
<gene>
    <name evidence="7" type="ORF">A5CBH24_08610</name>
</gene>
<evidence type="ECO:0000256" key="4">
    <source>
        <dbReference type="ARBA" id="ARBA00022825"/>
    </source>
</evidence>
<dbReference type="InterPro" id="IPR036852">
    <property type="entry name" value="Peptidase_S8/S53_dom_sf"/>
</dbReference>
<comment type="similarity">
    <text evidence="1 5">Belongs to the peptidase S8 family.</text>
</comment>
<dbReference type="PROSITE" id="PS51257">
    <property type="entry name" value="PROKAR_LIPOPROTEIN"/>
    <property type="match status" value="1"/>
</dbReference>